<reference evidence="2" key="1">
    <citation type="submission" date="2016-10" db="EMBL/GenBank/DDBJ databases">
        <authorList>
            <person name="Varghese N."/>
            <person name="Submissions S."/>
        </authorList>
    </citation>
    <scope>NUCLEOTIDE SEQUENCE [LARGE SCALE GENOMIC DNA]</scope>
    <source>
        <strain evidence="2">SP</strain>
    </source>
</reference>
<dbReference type="InterPro" id="IPR025617">
    <property type="entry name" value="YqzL"/>
</dbReference>
<name>A0A1H3KIV8_9BACI</name>
<organism evidence="1 2">
    <name type="scientific">Evansella caseinilytica</name>
    <dbReference type="NCBI Taxonomy" id="1503961"/>
    <lineage>
        <taxon>Bacteria</taxon>
        <taxon>Bacillati</taxon>
        <taxon>Bacillota</taxon>
        <taxon>Bacilli</taxon>
        <taxon>Bacillales</taxon>
        <taxon>Bacillaceae</taxon>
        <taxon>Evansella</taxon>
    </lineage>
</organism>
<evidence type="ECO:0000313" key="2">
    <source>
        <dbReference type="Proteomes" id="UP000198935"/>
    </source>
</evidence>
<dbReference type="EMBL" id="FNPI01000002">
    <property type="protein sequence ID" value="SDY52142.1"/>
    <property type="molecule type" value="Genomic_DNA"/>
</dbReference>
<proteinExistence type="predicted"/>
<dbReference type="STRING" id="1503961.SAMN05421736_102168"/>
<sequence length="48" mass="5651">MIDLTWKVFSMTGNIDSYLLYKEFERDGSFAAENDEEFESKEFDPPAH</sequence>
<dbReference type="OrthoDB" id="1650227at2"/>
<dbReference type="AlphaFoldDB" id="A0A1H3KIV8"/>
<dbReference type="Pfam" id="PF14006">
    <property type="entry name" value="YqzL"/>
    <property type="match status" value="1"/>
</dbReference>
<keyword evidence="2" id="KW-1185">Reference proteome</keyword>
<accession>A0A1H3KIV8</accession>
<evidence type="ECO:0000313" key="1">
    <source>
        <dbReference type="EMBL" id="SDY52142.1"/>
    </source>
</evidence>
<dbReference type="Proteomes" id="UP000198935">
    <property type="component" value="Unassembled WGS sequence"/>
</dbReference>
<gene>
    <name evidence="1" type="ORF">SAMN05421736_102168</name>
</gene>
<protein>
    <submittedName>
        <fullName evidence="1">YqzL-like protein</fullName>
    </submittedName>
</protein>